<proteinExistence type="predicted"/>
<accession>A0A975JU41</accession>
<dbReference type="Gene3D" id="1.10.8.10">
    <property type="entry name" value="DNA helicase RuvA subunit, C-terminal domain"/>
    <property type="match status" value="1"/>
</dbReference>
<dbReference type="Pfam" id="PF08857">
    <property type="entry name" value="ParBc_2"/>
    <property type="match status" value="1"/>
</dbReference>
<dbReference type="PROSITE" id="PS51257">
    <property type="entry name" value="PROKAR_LIPOPROTEIN"/>
    <property type="match status" value="1"/>
</dbReference>
<organism evidence="2 3">
    <name type="scientific">Mycobacterium spongiae</name>
    <dbReference type="NCBI Taxonomy" id="886343"/>
    <lineage>
        <taxon>Bacteria</taxon>
        <taxon>Bacillati</taxon>
        <taxon>Actinomycetota</taxon>
        <taxon>Actinomycetes</taxon>
        <taxon>Mycobacteriales</taxon>
        <taxon>Mycobacteriaceae</taxon>
        <taxon>Mycobacterium</taxon>
    </lineage>
</organism>
<gene>
    <name evidence="2" type="ORF">F6B93_00390</name>
</gene>
<dbReference type="InterPro" id="IPR014956">
    <property type="entry name" value="ParBc_2"/>
</dbReference>
<dbReference type="InterPro" id="IPR036086">
    <property type="entry name" value="ParB/Sulfiredoxin_sf"/>
</dbReference>
<dbReference type="RefSeq" id="WP_211697140.1">
    <property type="nucleotide sequence ID" value="NZ_CP046600.1"/>
</dbReference>
<protein>
    <submittedName>
        <fullName evidence="2">Chromosome partitioning protein ParB</fullName>
    </submittedName>
</protein>
<dbReference type="EMBL" id="CP046600">
    <property type="protein sequence ID" value="QUR65737.1"/>
    <property type="molecule type" value="Genomic_DNA"/>
</dbReference>
<dbReference type="Gene3D" id="3.90.1530.10">
    <property type="entry name" value="Conserved hypothetical protein from pyrococcus furiosus pfu- 392566-001, ParB domain"/>
    <property type="match status" value="1"/>
</dbReference>
<evidence type="ECO:0000313" key="3">
    <source>
        <dbReference type="Proteomes" id="UP000682202"/>
    </source>
</evidence>
<reference evidence="2" key="1">
    <citation type="submission" date="2019-12" db="EMBL/GenBank/DDBJ databases">
        <title>Mycobacterium spongiae sp. nov.</title>
        <authorList>
            <person name="Stinear T."/>
        </authorList>
    </citation>
    <scope>NUCLEOTIDE SEQUENCE</scope>
    <source>
        <strain evidence="2">FSD4b-SM</strain>
    </source>
</reference>
<feature type="signal peptide" evidence="1">
    <location>
        <begin position="1"/>
        <end position="21"/>
    </location>
</feature>
<name>A0A975JU41_9MYCO</name>
<keyword evidence="1" id="KW-0732">Signal</keyword>
<dbReference type="KEGG" id="mspg:F6B93_00390"/>
<sequence length="346" mass="37046">MAGIGRRTVAAGFFVVALTVAACSAPSGERSGAATPSGASEPCAEQNARYCAAEEGDLLEVTLGELRPTQPSLGYDEVYYRLGRYTLGAGAADQLLDQWCVTNGQDGLAEADQGATLAAPTSFRCQTARGSETAESTAPMKTVVIGPGGQPYLTDGHHTLTSFWEAPGGGPGIGVRLKVTGNLSSLEPEAFWDEMQSRGWTWLRDAHGKPITPDQLPIGLGLKQFANDRYRGALYFVRDVGFIPDDDRPEFQEFYWGHWLREQTDPKLSLQSFDLDQLASYLSLVGNFARAIVALPPDTVIAAERTAADLGKMDSFGQQAFDGLGQPVDSAKPGKLAYAIAYKAGR</sequence>
<dbReference type="CDD" id="cd16390">
    <property type="entry name" value="ParB_N_Srx_like"/>
    <property type="match status" value="1"/>
</dbReference>
<keyword evidence="3" id="KW-1185">Reference proteome</keyword>
<dbReference type="Proteomes" id="UP000682202">
    <property type="component" value="Chromosome"/>
</dbReference>
<evidence type="ECO:0000256" key="1">
    <source>
        <dbReference type="SAM" id="SignalP"/>
    </source>
</evidence>
<dbReference type="SUPFAM" id="SSF110849">
    <property type="entry name" value="ParB/Sulfiredoxin"/>
    <property type="match status" value="1"/>
</dbReference>
<dbReference type="AlphaFoldDB" id="A0A975JU41"/>
<feature type="chain" id="PRO_5039510899" evidence="1">
    <location>
        <begin position="22"/>
        <end position="346"/>
    </location>
</feature>
<evidence type="ECO:0000313" key="2">
    <source>
        <dbReference type="EMBL" id="QUR65737.1"/>
    </source>
</evidence>